<dbReference type="InterPro" id="IPR036388">
    <property type="entry name" value="WH-like_DNA-bd_sf"/>
</dbReference>
<protein>
    <submittedName>
        <fullName evidence="6">Crp/Fnr family transcriptional regulator</fullName>
    </submittedName>
</protein>
<evidence type="ECO:0000256" key="3">
    <source>
        <dbReference type="ARBA" id="ARBA00023163"/>
    </source>
</evidence>
<dbReference type="RefSeq" id="WP_380642571.1">
    <property type="nucleotide sequence ID" value="NZ_JBHSQO010000062.1"/>
</dbReference>
<feature type="domain" description="Cyclic nucleotide-binding" evidence="4">
    <location>
        <begin position="29"/>
        <end position="128"/>
    </location>
</feature>
<evidence type="ECO:0000256" key="1">
    <source>
        <dbReference type="ARBA" id="ARBA00023015"/>
    </source>
</evidence>
<evidence type="ECO:0000259" key="4">
    <source>
        <dbReference type="PROSITE" id="PS50042"/>
    </source>
</evidence>
<evidence type="ECO:0000256" key="2">
    <source>
        <dbReference type="ARBA" id="ARBA00023125"/>
    </source>
</evidence>
<dbReference type="Proteomes" id="UP001596220">
    <property type="component" value="Unassembled WGS sequence"/>
</dbReference>
<dbReference type="Pfam" id="PF13545">
    <property type="entry name" value="HTH_Crp_2"/>
    <property type="match status" value="1"/>
</dbReference>
<dbReference type="InterPro" id="IPR050397">
    <property type="entry name" value="Env_Response_Regulators"/>
</dbReference>
<dbReference type="SUPFAM" id="SSF51206">
    <property type="entry name" value="cAMP-binding domain-like"/>
    <property type="match status" value="1"/>
</dbReference>
<dbReference type="SMART" id="SM00419">
    <property type="entry name" value="HTH_CRP"/>
    <property type="match status" value="1"/>
</dbReference>
<dbReference type="PANTHER" id="PTHR24567">
    <property type="entry name" value="CRP FAMILY TRANSCRIPTIONAL REGULATORY PROTEIN"/>
    <property type="match status" value="1"/>
</dbReference>
<dbReference type="PANTHER" id="PTHR24567:SF74">
    <property type="entry name" value="HTH-TYPE TRANSCRIPTIONAL REGULATOR ARCR"/>
    <property type="match status" value="1"/>
</dbReference>
<evidence type="ECO:0000313" key="6">
    <source>
        <dbReference type="EMBL" id="MFC6094377.1"/>
    </source>
</evidence>
<dbReference type="InterPro" id="IPR014710">
    <property type="entry name" value="RmlC-like_jellyroll"/>
</dbReference>
<dbReference type="InterPro" id="IPR036390">
    <property type="entry name" value="WH_DNA-bd_sf"/>
</dbReference>
<keyword evidence="2" id="KW-0238">DNA-binding</keyword>
<dbReference type="PROSITE" id="PS51063">
    <property type="entry name" value="HTH_CRP_2"/>
    <property type="match status" value="1"/>
</dbReference>
<evidence type="ECO:0000313" key="7">
    <source>
        <dbReference type="Proteomes" id="UP001596220"/>
    </source>
</evidence>
<dbReference type="SUPFAM" id="SSF46785">
    <property type="entry name" value="Winged helix' DNA-binding domain"/>
    <property type="match status" value="1"/>
</dbReference>
<evidence type="ECO:0000259" key="5">
    <source>
        <dbReference type="PROSITE" id="PS51063"/>
    </source>
</evidence>
<name>A0ABW1PHG1_9PSEU</name>
<dbReference type="Gene3D" id="1.10.10.10">
    <property type="entry name" value="Winged helix-like DNA-binding domain superfamily/Winged helix DNA-binding domain"/>
    <property type="match status" value="1"/>
</dbReference>
<accession>A0ABW1PHG1</accession>
<reference evidence="7" key="1">
    <citation type="journal article" date="2019" name="Int. J. Syst. Evol. Microbiol.">
        <title>The Global Catalogue of Microorganisms (GCM) 10K type strain sequencing project: providing services to taxonomists for standard genome sequencing and annotation.</title>
        <authorList>
            <consortium name="The Broad Institute Genomics Platform"/>
            <consortium name="The Broad Institute Genome Sequencing Center for Infectious Disease"/>
            <person name="Wu L."/>
            <person name="Ma J."/>
        </authorList>
    </citation>
    <scope>NUCLEOTIDE SEQUENCE [LARGE SCALE GENOMIC DNA]</scope>
    <source>
        <strain evidence="7">CGMCC 4.7246</strain>
    </source>
</reference>
<dbReference type="Gene3D" id="2.60.120.10">
    <property type="entry name" value="Jelly Rolls"/>
    <property type="match status" value="1"/>
</dbReference>
<dbReference type="InterPro" id="IPR000595">
    <property type="entry name" value="cNMP-bd_dom"/>
</dbReference>
<keyword evidence="7" id="KW-1185">Reference proteome</keyword>
<dbReference type="EMBL" id="JBHSQO010000062">
    <property type="protein sequence ID" value="MFC6094377.1"/>
    <property type="molecule type" value="Genomic_DNA"/>
</dbReference>
<keyword evidence="1" id="KW-0805">Transcription regulation</keyword>
<dbReference type="Pfam" id="PF00027">
    <property type="entry name" value="cNMP_binding"/>
    <property type="match status" value="1"/>
</dbReference>
<sequence length="222" mass="24723">MSTTRPGTPLSTTDPVRSAVEAVDNPVVFPRRHVIFSEGEPGDRLYLIQTGKVKISRRSPTGREHLLALYGPSDLFGELSVFDPGPRACTATTVTEVHALGIDRPALHEWITQRPELAEHLLRTLARRLRRTNSMLTDVIANDAPGRVAKALLQLAQRFGSHDGGLLQVTHDLRQEELAQLVGATRETVNKTLADFAHRGWLRLEGRTVLILDPQRLARRTR</sequence>
<feature type="domain" description="HTH crp-type" evidence="5">
    <location>
        <begin position="142"/>
        <end position="215"/>
    </location>
</feature>
<dbReference type="InterPro" id="IPR012318">
    <property type="entry name" value="HTH_CRP"/>
</dbReference>
<organism evidence="6 7">
    <name type="scientific">Saccharothrix lopnurensis</name>
    <dbReference type="NCBI Taxonomy" id="1670621"/>
    <lineage>
        <taxon>Bacteria</taxon>
        <taxon>Bacillati</taxon>
        <taxon>Actinomycetota</taxon>
        <taxon>Actinomycetes</taxon>
        <taxon>Pseudonocardiales</taxon>
        <taxon>Pseudonocardiaceae</taxon>
        <taxon>Saccharothrix</taxon>
    </lineage>
</organism>
<dbReference type="PROSITE" id="PS50042">
    <property type="entry name" value="CNMP_BINDING_3"/>
    <property type="match status" value="1"/>
</dbReference>
<keyword evidence="3" id="KW-0804">Transcription</keyword>
<gene>
    <name evidence="6" type="ORF">ACFP3R_34355</name>
</gene>
<dbReference type="InterPro" id="IPR018490">
    <property type="entry name" value="cNMP-bd_dom_sf"/>
</dbReference>
<dbReference type="CDD" id="cd00038">
    <property type="entry name" value="CAP_ED"/>
    <property type="match status" value="1"/>
</dbReference>
<dbReference type="SMART" id="SM00100">
    <property type="entry name" value="cNMP"/>
    <property type="match status" value="1"/>
</dbReference>
<comment type="caution">
    <text evidence="6">The sequence shown here is derived from an EMBL/GenBank/DDBJ whole genome shotgun (WGS) entry which is preliminary data.</text>
</comment>
<proteinExistence type="predicted"/>